<protein>
    <submittedName>
        <fullName evidence="2">Uncharacterized protein</fullName>
    </submittedName>
</protein>
<name>A0ABT5E690_9BACT</name>
<comment type="caution">
    <text evidence="2">The sequence shown here is derived from an EMBL/GenBank/DDBJ whole genome shotgun (WGS) entry which is preliminary data.</text>
</comment>
<dbReference type="RefSeq" id="WP_272089875.1">
    <property type="nucleotide sequence ID" value="NZ_JAQNDL010000003.1"/>
</dbReference>
<evidence type="ECO:0000256" key="1">
    <source>
        <dbReference type="SAM" id="MobiDB-lite"/>
    </source>
</evidence>
<gene>
    <name evidence="2" type="ORF">POL25_30970</name>
</gene>
<reference evidence="2 3" key="1">
    <citation type="submission" date="2022-11" db="EMBL/GenBank/DDBJ databases">
        <title>Minimal conservation of predation-associated metabolite biosynthetic gene clusters underscores biosynthetic potential of Myxococcota including descriptions for ten novel species: Archangium lansinium sp. nov., Myxococcus landrumus sp. nov., Nannocystis bai.</title>
        <authorList>
            <person name="Ahearne A."/>
            <person name="Stevens C."/>
            <person name="Dowd S."/>
        </authorList>
    </citation>
    <scope>NUCLEOTIDE SEQUENCE [LARGE SCALE GENOMIC DNA]</scope>
    <source>
        <strain evidence="2 3">BB15-2</strain>
    </source>
</reference>
<dbReference type="Proteomes" id="UP001221686">
    <property type="component" value="Unassembled WGS sequence"/>
</dbReference>
<feature type="region of interest" description="Disordered" evidence="1">
    <location>
        <begin position="42"/>
        <end position="72"/>
    </location>
</feature>
<accession>A0ABT5E690</accession>
<dbReference type="EMBL" id="JAQNDL010000003">
    <property type="protein sequence ID" value="MDC0721371.1"/>
    <property type="molecule type" value="Genomic_DNA"/>
</dbReference>
<sequence length="124" mass="13379">MLRSHRSVAVRPLPGLGRARMWQLLVFLIVLAPVTAPALALAAPPPAPASGSGTKAAKTSTRAPEPTPGGKKVISLDDEFLVEGQLEKPSAFYVLRRSSTDYDWARLDATMTPLVLESVWDPLF</sequence>
<feature type="compositionally biased region" description="Low complexity" evidence="1">
    <location>
        <begin position="49"/>
        <end position="58"/>
    </location>
</feature>
<evidence type="ECO:0000313" key="3">
    <source>
        <dbReference type="Proteomes" id="UP001221686"/>
    </source>
</evidence>
<keyword evidence="3" id="KW-1185">Reference proteome</keyword>
<evidence type="ECO:0000313" key="2">
    <source>
        <dbReference type="EMBL" id="MDC0721371.1"/>
    </source>
</evidence>
<organism evidence="2 3">
    <name type="scientific">Nannocystis bainbridge</name>
    <dbReference type="NCBI Taxonomy" id="2995303"/>
    <lineage>
        <taxon>Bacteria</taxon>
        <taxon>Pseudomonadati</taxon>
        <taxon>Myxococcota</taxon>
        <taxon>Polyangia</taxon>
        <taxon>Nannocystales</taxon>
        <taxon>Nannocystaceae</taxon>
        <taxon>Nannocystis</taxon>
    </lineage>
</organism>
<proteinExistence type="predicted"/>